<feature type="compositionally biased region" description="Basic and acidic residues" evidence="1">
    <location>
        <begin position="122"/>
        <end position="133"/>
    </location>
</feature>
<organism evidence="3 4">
    <name type="scientific">Streptomyces ovatisporus</name>
    <dbReference type="NCBI Taxonomy" id="1128682"/>
    <lineage>
        <taxon>Bacteria</taxon>
        <taxon>Bacillati</taxon>
        <taxon>Actinomycetota</taxon>
        <taxon>Actinomycetes</taxon>
        <taxon>Kitasatosporales</taxon>
        <taxon>Streptomycetaceae</taxon>
        <taxon>Streptomyces</taxon>
    </lineage>
</organism>
<evidence type="ECO:0000256" key="2">
    <source>
        <dbReference type="SAM" id="Phobius"/>
    </source>
</evidence>
<evidence type="ECO:0008006" key="5">
    <source>
        <dbReference type="Google" id="ProtNLM"/>
    </source>
</evidence>
<name>A0ABV9A181_9ACTN</name>
<evidence type="ECO:0000313" key="4">
    <source>
        <dbReference type="Proteomes" id="UP001595997"/>
    </source>
</evidence>
<proteinExistence type="predicted"/>
<evidence type="ECO:0000256" key="1">
    <source>
        <dbReference type="SAM" id="MobiDB-lite"/>
    </source>
</evidence>
<gene>
    <name evidence="3" type="ORF">ACFPA8_01000</name>
</gene>
<accession>A0ABV9A181</accession>
<keyword evidence="2" id="KW-1133">Transmembrane helix</keyword>
<reference evidence="4" key="1">
    <citation type="journal article" date="2019" name="Int. J. Syst. Evol. Microbiol.">
        <title>The Global Catalogue of Microorganisms (GCM) 10K type strain sequencing project: providing services to taxonomists for standard genome sequencing and annotation.</title>
        <authorList>
            <consortium name="The Broad Institute Genomics Platform"/>
            <consortium name="The Broad Institute Genome Sequencing Center for Infectious Disease"/>
            <person name="Wu L."/>
            <person name="Ma J."/>
        </authorList>
    </citation>
    <scope>NUCLEOTIDE SEQUENCE [LARGE SCALE GENOMIC DNA]</scope>
    <source>
        <strain evidence="4">CGMCC 4.7357</strain>
    </source>
</reference>
<evidence type="ECO:0000313" key="3">
    <source>
        <dbReference type="EMBL" id="MFC4492714.1"/>
    </source>
</evidence>
<dbReference type="RefSeq" id="WP_386440751.1">
    <property type="nucleotide sequence ID" value="NZ_JBHSFH010000002.1"/>
</dbReference>
<feature type="region of interest" description="Disordered" evidence="1">
    <location>
        <begin position="63"/>
        <end position="133"/>
    </location>
</feature>
<feature type="transmembrane region" description="Helical" evidence="2">
    <location>
        <begin position="37"/>
        <end position="56"/>
    </location>
</feature>
<sequence length="264" mass="28733">MIRFDAEHQRWVDDEADALRSQRQTESARKQRQALKGVFAVLAVCGLAFGTWALGWKDEPRTPVYDGAQPGPVISEPPASSPPAQVPTEAEDEPSPSASSTPPSGYEVTEDSEGFTIAVPEGWERRTESREDGSETVFYEALGGARQLQIFGVEDADPDASLELAEKNAEKNEGYDRKGLDHLDGGEAGAAARLEYTYDSEEHGGTRHVIDHRFEAEDGELYAIVAYGPEEDGDEDDEKEMLETALDFFCPSGAQCGDGETDAP</sequence>
<comment type="caution">
    <text evidence="3">The sequence shown here is derived from an EMBL/GenBank/DDBJ whole genome shotgun (WGS) entry which is preliminary data.</text>
</comment>
<keyword evidence="2" id="KW-0472">Membrane</keyword>
<dbReference type="EMBL" id="JBHSFH010000002">
    <property type="protein sequence ID" value="MFC4492714.1"/>
    <property type="molecule type" value="Genomic_DNA"/>
</dbReference>
<dbReference type="Proteomes" id="UP001595997">
    <property type="component" value="Unassembled WGS sequence"/>
</dbReference>
<keyword evidence="2" id="KW-0812">Transmembrane</keyword>
<keyword evidence="4" id="KW-1185">Reference proteome</keyword>
<feature type="compositionally biased region" description="Low complexity" evidence="1">
    <location>
        <begin position="95"/>
        <end position="104"/>
    </location>
</feature>
<protein>
    <recommendedName>
        <fullName evidence="5">Serine/arginine repetitive matrix protein 2</fullName>
    </recommendedName>
</protein>